<organism evidence="1 2">
    <name type="scientific">Streptomyces axinellae</name>
    <dbReference type="NCBI Taxonomy" id="552788"/>
    <lineage>
        <taxon>Bacteria</taxon>
        <taxon>Bacillati</taxon>
        <taxon>Actinomycetota</taxon>
        <taxon>Actinomycetes</taxon>
        <taxon>Kitasatosporales</taxon>
        <taxon>Streptomycetaceae</taxon>
        <taxon>Streptomyces</taxon>
    </lineage>
</organism>
<sequence length="110" mass="11513">MTDVAALQRWRGAMVRDEETGLVGILMDVVVDYVDPQQPRGTCAGSARKGAVTVFIRPQGGGLEYAAAPEAVRLVEPPGARGASPGCPHPVTALRNGRTHCGACGVQLYL</sequence>
<gene>
    <name evidence="1" type="ORF">GCM10009863_41830</name>
</gene>
<evidence type="ECO:0008006" key="3">
    <source>
        <dbReference type="Google" id="ProtNLM"/>
    </source>
</evidence>
<dbReference type="RefSeq" id="WP_344567852.1">
    <property type="nucleotide sequence ID" value="NZ_BAAARJ010000013.1"/>
</dbReference>
<reference evidence="2" key="1">
    <citation type="journal article" date="2019" name="Int. J. Syst. Evol. Microbiol.">
        <title>The Global Catalogue of Microorganisms (GCM) 10K type strain sequencing project: providing services to taxonomists for standard genome sequencing and annotation.</title>
        <authorList>
            <consortium name="The Broad Institute Genomics Platform"/>
            <consortium name="The Broad Institute Genome Sequencing Center for Infectious Disease"/>
            <person name="Wu L."/>
            <person name="Ma J."/>
        </authorList>
    </citation>
    <scope>NUCLEOTIDE SEQUENCE [LARGE SCALE GENOMIC DNA]</scope>
    <source>
        <strain evidence="2">JCM 16373</strain>
    </source>
</reference>
<keyword evidence="2" id="KW-1185">Reference proteome</keyword>
<name>A0ABP6CPF7_9ACTN</name>
<dbReference type="EMBL" id="BAAARJ010000013">
    <property type="protein sequence ID" value="GAA2623156.1"/>
    <property type="molecule type" value="Genomic_DNA"/>
</dbReference>
<proteinExistence type="predicted"/>
<protein>
    <recommendedName>
        <fullName evidence="3">PRC-barrel domain-containing protein</fullName>
    </recommendedName>
</protein>
<accession>A0ABP6CPF7</accession>
<evidence type="ECO:0000313" key="1">
    <source>
        <dbReference type="EMBL" id="GAA2623156.1"/>
    </source>
</evidence>
<comment type="caution">
    <text evidence="1">The sequence shown here is derived from an EMBL/GenBank/DDBJ whole genome shotgun (WGS) entry which is preliminary data.</text>
</comment>
<dbReference type="Proteomes" id="UP001501447">
    <property type="component" value="Unassembled WGS sequence"/>
</dbReference>
<evidence type="ECO:0000313" key="2">
    <source>
        <dbReference type="Proteomes" id="UP001501447"/>
    </source>
</evidence>